<dbReference type="PROSITE" id="PS50071">
    <property type="entry name" value="HOMEOBOX_2"/>
    <property type="match status" value="1"/>
</dbReference>
<evidence type="ECO:0000256" key="2">
    <source>
        <dbReference type="ARBA" id="ARBA00023155"/>
    </source>
</evidence>
<comment type="subcellular location">
    <subcellularLocation>
        <location evidence="5">Nucleus</location>
    </subcellularLocation>
</comment>
<reference evidence="9 10" key="1">
    <citation type="journal article" date="2018" name="PLoS Pathog.">
        <title>Evolution of structural diversity of trichothecenes, a family of toxins produced by plant pathogenic and entomopathogenic fungi.</title>
        <authorList>
            <person name="Proctor R.H."/>
            <person name="McCormick S.P."/>
            <person name="Kim H.S."/>
            <person name="Cardoza R.E."/>
            <person name="Stanley A.M."/>
            <person name="Lindo L."/>
            <person name="Kelly A."/>
            <person name="Brown D.W."/>
            <person name="Lee T."/>
            <person name="Vaughan M.M."/>
            <person name="Alexander N.J."/>
            <person name="Busman M."/>
            <person name="Gutierrez S."/>
        </authorList>
    </citation>
    <scope>NUCLEOTIDE SEQUENCE [LARGE SCALE GENOMIC DNA]</scope>
    <source>
        <strain evidence="9 10">NRRL 3299</strain>
    </source>
</reference>
<dbReference type="GO" id="GO:0008270">
    <property type="term" value="F:zinc ion binding"/>
    <property type="evidence" value="ECO:0007669"/>
    <property type="project" value="UniProtKB-KW"/>
</dbReference>
<evidence type="ECO:0000256" key="3">
    <source>
        <dbReference type="ARBA" id="ARBA00023242"/>
    </source>
</evidence>
<accession>A0A395RJA7</accession>
<dbReference type="InterPro" id="IPR001356">
    <property type="entry name" value="HD"/>
</dbReference>
<dbReference type="PROSITE" id="PS00028">
    <property type="entry name" value="ZINC_FINGER_C2H2_1"/>
    <property type="match status" value="1"/>
</dbReference>
<dbReference type="AlphaFoldDB" id="A0A395RJA7"/>
<feature type="region of interest" description="Disordered" evidence="6">
    <location>
        <begin position="410"/>
        <end position="455"/>
    </location>
</feature>
<evidence type="ECO:0000256" key="5">
    <source>
        <dbReference type="PROSITE-ProRule" id="PRU00108"/>
    </source>
</evidence>
<feature type="domain" description="C2H2-type" evidence="8">
    <location>
        <begin position="456"/>
        <end position="484"/>
    </location>
</feature>
<dbReference type="PANTHER" id="PTHR34502:SF5">
    <property type="entry name" value="DUF6594 DOMAIN-CONTAINING PROTEIN"/>
    <property type="match status" value="1"/>
</dbReference>
<comment type="caution">
    <text evidence="9">The sequence shown here is derived from an EMBL/GenBank/DDBJ whole genome shotgun (WGS) entry which is preliminary data.</text>
</comment>
<protein>
    <submittedName>
        <fullName evidence="9">C2h2 type zinc finger domain-containing protein</fullName>
    </submittedName>
</protein>
<evidence type="ECO:0000256" key="1">
    <source>
        <dbReference type="ARBA" id="ARBA00023125"/>
    </source>
</evidence>
<keyword evidence="1 5" id="KW-0238">DNA-binding</keyword>
<dbReference type="Gene3D" id="1.10.10.60">
    <property type="entry name" value="Homeodomain-like"/>
    <property type="match status" value="1"/>
</dbReference>
<feature type="domain" description="Homeobox" evidence="7">
    <location>
        <begin position="271"/>
        <end position="334"/>
    </location>
</feature>
<evidence type="ECO:0000313" key="10">
    <source>
        <dbReference type="Proteomes" id="UP000266152"/>
    </source>
</evidence>
<keyword evidence="4" id="KW-0479">Metal-binding</keyword>
<dbReference type="STRING" id="5514.A0A395RJA7"/>
<feature type="compositionally biased region" description="Low complexity" evidence="6">
    <location>
        <begin position="410"/>
        <end position="428"/>
    </location>
</feature>
<dbReference type="GO" id="GO:0006355">
    <property type="term" value="P:regulation of DNA-templated transcription"/>
    <property type="evidence" value="ECO:0007669"/>
    <property type="project" value="InterPro"/>
</dbReference>
<gene>
    <name evidence="9" type="ORF">FSPOR_10801</name>
</gene>
<dbReference type="InterPro" id="IPR008422">
    <property type="entry name" value="KN_HD"/>
</dbReference>
<evidence type="ECO:0000256" key="4">
    <source>
        <dbReference type="PROSITE-ProRule" id="PRU00042"/>
    </source>
</evidence>
<dbReference type="Proteomes" id="UP000266152">
    <property type="component" value="Unassembled WGS sequence"/>
</dbReference>
<sequence>MFRSFSRLHSRVLLHKQDELKELEQRLDQLDQEDSKVDSYRLLTNRHISGDAERRTLLREIEVNLNGYNKLLESLMAHQERPEPDESQIQSVRNWVDGKRPVVYSETTFLNDSSDLKRARHAIERGGLENLLARYIRKIERSESKAPEAFKAGSCLASPDYLTCRRHIGSANWSSVLGAAYFDAALYYCCIYEYLLVSPMLAYIVQELRDILRYGGLLCRDGCVCRESTRVLGSLPKNAELEILANGSDNLTSFASSITQESPVLAAEPPVAGPKKGTRLSRETQRVLRDWFNAHSDNPYPDDATKEAFQHLTGLSKKQLTNWFANARRRYETPKPLTSASQAIDISKRPGTPRPEQEAFNPMQRWIDSPPKDEPAPISAIVRAVSNSSLNPLTLDNAYIPTLYPSSISSAETSRGSSSSSAWSGSSTTHQGSSRDRMKRRRRGRRKAPPSKPTPFECTFCTEKFSKKYDWQRHEKSIHLGLERWLCHAESPDSLHPESGKRCCVFCSQEDPDQEHIQAHNPSACQERMFNRKDHLRQHLRLVHRADFVPWSMDSWKDTISDVRSRCGLCGIMFNTWQARSDHLAEHFKMGHTMAAWKGDWGFDEDIVNMVENAIPPYLICTERNSPFPFQGSSPAATSPRSAHEMIILELMHFVETYREENESMPGHQILQLEACRIIFASETLSTLDSTHHQPPSWLRDVIMSNHDIAQRALFGPIRSGHQNRLPSLEIKGQRSLFDNCPLELELRRFVDSQRISGHIDIWDAELQQEACKIIKAVKGSAHQESYNTVSTWLIDIIFGSADWLFNFRQRTAFCPDVPQHPVDPKRNEEVNLFTEDAQLVDLGTIFLQQDVDASEAAISEFPQHNIVTNGNALNDFIDIGNGLGANQLFWADMSPYMLNDANFHEKLGKELGRWVASTMSPRNPTSHVPTDDELRHQARWIAYGDDDPWNQTHADNPEWLQRFKDSVGLS</sequence>
<keyword evidence="4" id="KW-0862">Zinc</keyword>
<evidence type="ECO:0000256" key="6">
    <source>
        <dbReference type="SAM" id="MobiDB-lite"/>
    </source>
</evidence>
<dbReference type="InterPro" id="IPR013087">
    <property type="entry name" value="Znf_C2H2_type"/>
</dbReference>
<dbReference type="SMART" id="SM00389">
    <property type="entry name" value="HOX"/>
    <property type="match status" value="1"/>
</dbReference>
<dbReference type="PROSITE" id="PS50157">
    <property type="entry name" value="ZINC_FINGER_C2H2_2"/>
    <property type="match status" value="1"/>
</dbReference>
<keyword evidence="10" id="KW-1185">Reference proteome</keyword>
<dbReference type="Pfam" id="PF05920">
    <property type="entry name" value="Homeobox_KN"/>
    <property type="match status" value="1"/>
</dbReference>
<dbReference type="InterPro" id="IPR046529">
    <property type="entry name" value="DUF6594"/>
</dbReference>
<dbReference type="GO" id="GO:0005634">
    <property type="term" value="C:nucleus"/>
    <property type="evidence" value="ECO:0007669"/>
    <property type="project" value="UniProtKB-SubCell"/>
</dbReference>
<keyword evidence="4" id="KW-0863">Zinc-finger</keyword>
<dbReference type="GO" id="GO:0003677">
    <property type="term" value="F:DNA binding"/>
    <property type="evidence" value="ECO:0007669"/>
    <property type="project" value="UniProtKB-UniRule"/>
</dbReference>
<evidence type="ECO:0000259" key="8">
    <source>
        <dbReference type="PROSITE" id="PS50157"/>
    </source>
</evidence>
<dbReference type="PANTHER" id="PTHR34502">
    <property type="entry name" value="DUF6594 DOMAIN-CONTAINING PROTEIN-RELATED"/>
    <property type="match status" value="1"/>
</dbReference>
<feature type="region of interest" description="Disordered" evidence="6">
    <location>
        <begin position="334"/>
        <end position="374"/>
    </location>
</feature>
<feature type="DNA-binding region" description="Homeobox" evidence="5">
    <location>
        <begin position="273"/>
        <end position="335"/>
    </location>
</feature>
<feature type="compositionally biased region" description="Basic residues" evidence="6">
    <location>
        <begin position="437"/>
        <end position="449"/>
    </location>
</feature>
<organism evidence="9 10">
    <name type="scientific">Fusarium sporotrichioides</name>
    <dbReference type="NCBI Taxonomy" id="5514"/>
    <lineage>
        <taxon>Eukaryota</taxon>
        <taxon>Fungi</taxon>
        <taxon>Dikarya</taxon>
        <taxon>Ascomycota</taxon>
        <taxon>Pezizomycotina</taxon>
        <taxon>Sordariomycetes</taxon>
        <taxon>Hypocreomycetidae</taxon>
        <taxon>Hypocreales</taxon>
        <taxon>Nectriaceae</taxon>
        <taxon>Fusarium</taxon>
    </lineage>
</organism>
<proteinExistence type="predicted"/>
<dbReference type="CDD" id="cd00086">
    <property type="entry name" value="homeodomain"/>
    <property type="match status" value="1"/>
</dbReference>
<dbReference type="InterPro" id="IPR009057">
    <property type="entry name" value="Homeodomain-like_sf"/>
</dbReference>
<keyword evidence="3 5" id="KW-0539">Nucleus</keyword>
<evidence type="ECO:0000313" key="9">
    <source>
        <dbReference type="EMBL" id="RGP60210.1"/>
    </source>
</evidence>
<keyword evidence="2 5" id="KW-0371">Homeobox</keyword>
<dbReference type="Pfam" id="PF20237">
    <property type="entry name" value="DUF6594"/>
    <property type="match status" value="1"/>
</dbReference>
<name>A0A395RJA7_FUSSP</name>
<dbReference type="SUPFAM" id="SSF46689">
    <property type="entry name" value="Homeodomain-like"/>
    <property type="match status" value="1"/>
</dbReference>
<dbReference type="SMART" id="SM00355">
    <property type="entry name" value="ZnF_C2H2"/>
    <property type="match status" value="3"/>
</dbReference>
<dbReference type="EMBL" id="PXOF01000195">
    <property type="protein sequence ID" value="RGP60210.1"/>
    <property type="molecule type" value="Genomic_DNA"/>
</dbReference>
<evidence type="ECO:0000259" key="7">
    <source>
        <dbReference type="PROSITE" id="PS50071"/>
    </source>
</evidence>